<feature type="transmembrane region" description="Helical" evidence="9">
    <location>
        <begin position="68"/>
        <end position="89"/>
    </location>
</feature>
<dbReference type="Pfam" id="PF02653">
    <property type="entry name" value="BPD_transp_2"/>
    <property type="match status" value="1"/>
</dbReference>
<accession>A0A1E7WVR5</accession>
<sequence>MGAAMLGNFAGVLFDGIAYGSLLFLISVGLSVTMGMMNFINLAHGAFAMLGGYVSVTLLSALGVPFLATLPLAFIASAVVGLVLERLLYRRLYKASHLDQVLFSIGLTFMSVAAATYFFGPTQQPVTLPEWLRGQVHILGLDVGAYRVFLIGVVVLVTIALGLLIERTRFGAQIRASVDNQTASAGLGINVSLVFSLTFALGSGLAGLGGGLGIDVLGLDPSFPVKYMVYFLLVVAVGGAGTIKGPLVAALILGVFDVAGKYYVPEIGAFVIYALMVVLLIVFPAGLIRRKA</sequence>
<keyword evidence="7 9" id="KW-0472">Membrane</keyword>
<keyword evidence="5" id="KW-0029">Amino-acid transport</keyword>
<dbReference type="CDD" id="cd06582">
    <property type="entry name" value="TM_PBP1_LivH_like"/>
    <property type="match status" value="1"/>
</dbReference>
<dbReference type="Proteomes" id="UP000175989">
    <property type="component" value="Unassembled WGS sequence"/>
</dbReference>
<dbReference type="InterPro" id="IPR001851">
    <property type="entry name" value="ABC_transp_permease"/>
</dbReference>
<keyword evidence="11" id="KW-1185">Reference proteome</keyword>
<protein>
    <submittedName>
        <fullName evidence="10">High-affinity branched-chain amino acid transport system permease protein LivH</fullName>
    </submittedName>
</protein>
<comment type="caution">
    <text evidence="10">The sequence shown here is derived from an EMBL/GenBank/DDBJ whole genome shotgun (WGS) entry which is preliminary data.</text>
</comment>
<dbReference type="GO" id="GO:0006865">
    <property type="term" value="P:amino acid transport"/>
    <property type="evidence" value="ECO:0007669"/>
    <property type="project" value="UniProtKB-KW"/>
</dbReference>
<feature type="transmembrane region" description="Helical" evidence="9">
    <location>
        <begin position="145"/>
        <end position="165"/>
    </location>
</feature>
<dbReference type="AlphaFoldDB" id="A0A1E7WVR5"/>
<keyword evidence="4 9" id="KW-0812">Transmembrane</keyword>
<evidence type="ECO:0000256" key="7">
    <source>
        <dbReference type="ARBA" id="ARBA00023136"/>
    </source>
</evidence>
<feature type="transmembrane region" description="Helical" evidence="9">
    <location>
        <begin position="267"/>
        <end position="288"/>
    </location>
</feature>
<keyword evidence="2" id="KW-0813">Transport</keyword>
<name>A0A1E7WVR5_9BURK</name>
<dbReference type="PANTHER" id="PTHR11795:SF442">
    <property type="entry name" value="ABC TRANSPORTER ATP-BINDING PROTEIN"/>
    <property type="match status" value="1"/>
</dbReference>
<evidence type="ECO:0000256" key="4">
    <source>
        <dbReference type="ARBA" id="ARBA00022692"/>
    </source>
</evidence>
<feature type="transmembrane region" description="Helical" evidence="9">
    <location>
        <begin position="186"/>
        <end position="208"/>
    </location>
</feature>
<proteinExistence type="inferred from homology"/>
<dbReference type="InterPro" id="IPR052157">
    <property type="entry name" value="BCAA_transport_permease"/>
</dbReference>
<dbReference type="PATRIC" id="fig|762836.4.peg.1804"/>
<comment type="subcellular location">
    <subcellularLocation>
        <location evidence="1">Cell membrane</location>
        <topology evidence="1">Multi-pass membrane protein</topology>
    </subcellularLocation>
</comment>
<comment type="similarity">
    <text evidence="8">Belongs to the binding-protein-dependent transport system permease family. LivHM subfamily.</text>
</comment>
<evidence type="ECO:0000256" key="2">
    <source>
        <dbReference type="ARBA" id="ARBA00022448"/>
    </source>
</evidence>
<evidence type="ECO:0000256" key="3">
    <source>
        <dbReference type="ARBA" id="ARBA00022475"/>
    </source>
</evidence>
<evidence type="ECO:0000256" key="5">
    <source>
        <dbReference type="ARBA" id="ARBA00022970"/>
    </source>
</evidence>
<evidence type="ECO:0000313" key="11">
    <source>
        <dbReference type="Proteomes" id="UP000175989"/>
    </source>
</evidence>
<dbReference type="GO" id="GO:0022857">
    <property type="term" value="F:transmembrane transporter activity"/>
    <property type="evidence" value="ECO:0007669"/>
    <property type="project" value="InterPro"/>
</dbReference>
<feature type="transmembrane region" description="Helical" evidence="9">
    <location>
        <begin position="101"/>
        <end position="120"/>
    </location>
</feature>
<dbReference type="PANTHER" id="PTHR11795">
    <property type="entry name" value="BRANCHED-CHAIN AMINO ACID TRANSPORT SYSTEM PERMEASE PROTEIN LIVH"/>
    <property type="match status" value="1"/>
</dbReference>
<gene>
    <name evidence="10" type="primary">livH_1</name>
    <name evidence="10" type="ORF">DUPY_17330</name>
</gene>
<dbReference type="GO" id="GO:0005886">
    <property type="term" value="C:plasma membrane"/>
    <property type="evidence" value="ECO:0007669"/>
    <property type="project" value="UniProtKB-SubCell"/>
</dbReference>
<evidence type="ECO:0000256" key="1">
    <source>
        <dbReference type="ARBA" id="ARBA00004651"/>
    </source>
</evidence>
<feature type="transmembrane region" description="Helical" evidence="9">
    <location>
        <begin position="228"/>
        <end position="255"/>
    </location>
</feature>
<keyword evidence="3" id="KW-1003">Cell membrane</keyword>
<evidence type="ECO:0000256" key="9">
    <source>
        <dbReference type="SAM" id="Phobius"/>
    </source>
</evidence>
<feature type="transmembrane region" description="Helical" evidence="9">
    <location>
        <begin position="39"/>
        <end position="62"/>
    </location>
</feature>
<keyword evidence="6 9" id="KW-1133">Transmembrane helix</keyword>
<reference evidence="11" key="1">
    <citation type="journal article" date="2016" name="Front. Microbiol.">
        <title>Molecular Keys to the Janthinobacterium and Duganella spp. Interaction with the Plant Pathogen Fusarium graminearum.</title>
        <authorList>
            <person name="Haack F.S."/>
            <person name="Poehlein A."/>
            <person name="Kroger C."/>
            <person name="Voigt C.A."/>
            <person name="Piepenbring M."/>
            <person name="Bode H.B."/>
            <person name="Daniel R."/>
            <person name="Schafer W."/>
            <person name="Streit W.R."/>
        </authorList>
    </citation>
    <scope>NUCLEOTIDE SEQUENCE [LARGE SCALE GENOMIC DNA]</scope>
    <source>
        <strain evidence="11">T54</strain>
    </source>
</reference>
<evidence type="ECO:0000256" key="8">
    <source>
        <dbReference type="ARBA" id="ARBA00037998"/>
    </source>
</evidence>
<evidence type="ECO:0000313" key="10">
    <source>
        <dbReference type="EMBL" id="OFA03918.1"/>
    </source>
</evidence>
<organism evidence="10 11">
    <name type="scientific">Duganella phyllosphaerae</name>
    <dbReference type="NCBI Taxonomy" id="762836"/>
    <lineage>
        <taxon>Bacteria</taxon>
        <taxon>Pseudomonadati</taxon>
        <taxon>Pseudomonadota</taxon>
        <taxon>Betaproteobacteria</taxon>
        <taxon>Burkholderiales</taxon>
        <taxon>Oxalobacteraceae</taxon>
        <taxon>Telluria group</taxon>
        <taxon>Duganella</taxon>
    </lineage>
</organism>
<dbReference type="EMBL" id="LROM01000071">
    <property type="protein sequence ID" value="OFA03918.1"/>
    <property type="molecule type" value="Genomic_DNA"/>
</dbReference>
<feature type="transmembrane region" description="Helical" evidence="9">
    <location>
        <begin position="12"/>
        <end position="32"/>
    </location>
</feature>
<evidence type="ECO:0000256" key="6">
    <source>
        <dbReference type="ARBA" id="ARBA00022989"/>
    </source>
</evidence>